<dbReference type="STRING" id="472759.Nhal_0978"/>
<proteinExistence type="predicted"/>
<sequence length="810" mass="92466">MLQNYDSVLAQLRDAGLIIRHLDTSGRFKRCKVEGDREKRGWYILHEISGDSGPLIVGSFGIWRGNDNNAQKIQIERSEISEQQQKALAERIRADRKKAEAARRREAERAALRAQKMWAKCLPTDQSGTQDYLSRKGIQAHGVRFTPSGALVIPMMDIAGRIHGLQFILSRQAHAKRIDKFQRDKEYWPPGLQKQGHFFQVGGVPNGVGVIVEGYATGASIYEATGLPVFVAFDAHNLQPVALALAKRYKTVKWLIAADDDNFQKCRECKLPVKVSDGDDCPHCGEPHGKKNAGVDAAYATALAIDGAVAVPRFEDQEGRWQAFEKRGKKTTDFNDLHLAEGLQSVRRQIEEIIESRKWRQRIAGPARSGDESPGEEGTLVPVQGLDELLDRFSMVYGHGGTAFDHREHMLVAMSDVRDLCIRRELYRAWMEHPDRKIVRVDEVGFDPAGRDTQIKCNLWEGWPTEPKAGNCQSLLELLEYMCGRENQNSQALLDWVLKWLAYPIQNPGAKMRTALVIHGPQGTGKNLFFECIMQIYGRYGRIIDQSAVEDKFNDWASKKLFLIADEVIARSELFHIKNKLKGLITGEWIRINPKNIGAYEERNHVNMVFLSNERMPVVLEEDDRRHCIIWTPEKLPKAVYDEVAAEIRDGGVEALHHYLLNLDLTGFNEHTRPPHTEAKQELIELSMDTCTEFYHDLADGEFGDLHQWPVLSDDLFDLYRSWCSLRGHRSPASQRRFNDILIRKHGAQKLRKQIMTPAGRSNQRTFLIFRDAVDKPPDESEAVWYGRCVEKVRYLISDWKESRPFRVVK</sequence>
<dbReference type="Pfam" id="PF19263">
    <property type="entry name" value="DUF5906"/>
    <property type="match status" value="1"/>
</dbReference>
<evidence type="ECO:0000313" key="4">
    <source>
        <dbReference type="Proteomes" id="UP000001844"/>
    </source>
</evidence>
<protein>
    <submittedName>
        <fullName evidence="3">Uncharacterized protein</fullName>
    </submittedName>
</protein>
<feature type="domain" description="Toprim" evidence="1">
    <location>
        <begin position="210"/>
        <end position="342"/>
    </location>
</feature>
<evidence type="ECO:0000259" key="1">
    <source>
        <dbReference type="Pfam" id="PF13362"/>
    </source>
</evidence>
<reference evidence="4" key="1">
    <citation type="submission" date="2010-04" db="EMBL/GenBank/DDBJ databases">
        <title>Complete genome sequence of Nitrosococcus halophilus Nc4, a salt-adapted, aerobic obligate ammonia-oxidizing sulfur purple bacterium.</title>
        <authorList>
            <consortium name="US DOE Joint Genome Institute"/>
            <person name="Campbell M.A."/>
            <person name="Malfatti S.A."/>
            <person name="Chain P.S.G."/>
            <person name="Heidelberg J.F."/>
            <person name="Ward B.B."/>
            <person name="Klotz M.G."/>
        </authorList>
    </citation>
    <scope>NUCLEOTIDE SEQUENCE [LARGE SCALE GENOMIC DNA]</scope>
    <source>
        <strain evidence="4">Nc4</strain>
    </source>
</reference>
<evidence type="ECO:0000313" key="3">
    <source>
        <dbReference type="EMBL" id="ADE14151.1"/>
    </source>
</evidence>
<dbReference type="HOGENOM" id="CLU_343809_0_0_6"/>
<dbReference type="InterPro" id="IPR034154">
    <property type="entry name" value="TOPRIM_DnaG/twinkle"/>
</dbReference>
<dbReference type="InterPro" id="IPR006171">
    <property type="entry name" value="TOPRIM_dom"/>
</dbReference>
<organism evidence="3 4">
    <name type="scientific">Nitrosococcus halophilus (strain Nc4)</name>
    <dbReference type="NCBI Taxonomy" id="472759"/>
    <lineage>
        <taxon>Bacteria</taxon>
        <taxon>Pseudomonadati</taxon>
        <taxon>Pseudomonadota</taxon>
        <taxon>Gammaproteobacteria</taxon>
        <taxon>Chromatiales</taxon>
        <taxon>Chromatiaceae</taxon>
        <taxon>Nitrosococcus</taxon>
    </lineage>
</organism>
<dbReference type="RefSeq" id="WP_013032043.1">
    <property type="nucleotide sequence ID" value="NC_013960.1"/>
</dbReference>
<dbReference type="OrthoDB" id="110640at2"/>
<dbReference type="KEGG" id="nhl:Nhal_0978"/>
<evidence type="ECO:0000259" key="2">
    <source>
        <dbReference type="Pfam" id="PF19263"/>
    </source>
</evidence>
<dbReference type="Proteomes" id="UP000001844">
    <property type="component" value="Chromosome"/>
</dbReference>
<dbReference type="InterPro" id="IPR045455">
    <property type="entry name" value="NrS-1_pol-like_helicase"/>
</dbReference>
<dbReference type="Pfam" id="PF13362">
    <property type="entry name" value="Toprim_3"/>
    <property type="match status" value="1"/>
</dbReference>
<dbReference type="eggNOG" id="COG3378">
    <property type="taxonomic scope" value="Bacteria"/>
</dbReference>
<gene>
    <name evidence="3" type="ordered locus">Nhal_0978</name>
</gene>
<dbReference type="SUPFAM" id="SSF52540">
    <property type="entry name" value="P-loop containing nucleoside triphosphate hydrolases"/>
    <property type="match status" value="1"/>
</dbReference>
<keyword evidence="4" id="KW-1185">Reference proteome</keyword>
<feature type="domain" description="NrS-1 polymerase-like helicase" evidence="2">
    <location>
        <begin position="518"/>
        <end position="626"/>
    </location>
</feature>
<name>D5BYG8_NITHN</name>
<dbReference type="AlphaFoldDB" id="D5BYG8"/>
<dbReference type="EMBL" id="CP001798">
    <property type="protein sequence ID" value="ADE14151.1"/>
    <property type="molecule type" value="Genomic_DNA"/>
</dbReference>
<dbReference type="CDD" id="cd01029">
    <property type="entry name" value="TOPRIM_primases"/>
    <property type="match status" value="1"/>
</dbReference>
<accession>D5BYG8</accession>
<dbReference type="Gene3D" id="3.40.50.300">
    <property type="entry name" value="P-loop containing nucleotide triphosphate hydrolases"/>
    <property type="match status" value="1"/>
</dbReference>
<dbReference type="eggNOG" id="COG4643">
    <property type="taxonomic scope" value="Bacteria"/>
</dbReference>
<dbReference type="InterPro" id="IPR027417">
    <property type="entry name" value="P-loop_NTPase"/>
</dbReference>